<evidence type="ECO:0000256" key="1">
    <source>
        <dbReference type="ARBA" id="ARBA00004245"/>
    </source>
</evidence>
<evidence type="ECO:0000256" key="3">
    <source>
        <dbReference type="ARBA" id="ARBA00022574"/>
    </source>
</evidence>
<dbReference type="Gene3D" id="2.130.10.10">
    <property type="entry name" value="YVTN repeat-like/Quinoprotein amine dehydrogenase"/>
    <property type="match status" value="1"/>
</dbReference>
<evidence type="ECO:0000259" key="8">
    <source>
        <dbReference type="Pfam" id="PF13925"/>
    </source>
</evidence>
<feature type="region of interest" description="Disordered" evidence="7">
    <location>
        <begin position="392"/>
        <end position="456"/>
    </location>
</feature>
<dbReference type="InterPro" id="IPR028021">
    <property type="entry name" value="Katanin_C-terminal"/>
</dbReference>
<dbReference type="SMART" id="SM00320">
    <property type="entry name" value="WD40"/>
    <property type="match status" value="4"/>
</dbReference>
<dbReference type="WBParaSite" id="SMUV_0000396301-mRNA-1">
    <property type="protein sequence ID" value="SMUV_0000396301-mRNA-1"/>
    <property type="gene ID" value="SMUV_0000396301"/>
</dbReference>
<dbReference type="Pfam" id="PF13925">
    <property type="entry name" value="Katanin_con80"/>
    <property type="match status" value="1"/>
</dbReference>
<dbReference type="GO" id="GO:0008017">
    <property type="term" value="F:microtubule binding"/>
    <property type="evidence" value="ECO:0007669"/>
    <property type="project" value="InterPro"/>
</dbReference>
<reference evidence="10" key="1">
    <citation type="submission" date="2016-04" db="UniProtKB">
        <authorList>
            <consortium name="WormBaseParasite"/>
        </authorList>
    </citation>
    <scope>IDENTIFICATION</scope>
</reference>
<feature type="domain" description="Katanin p80 subunit C-terminal" evidence="8">
    <location>
        <begin position="494"/>
        <end position="636"/>
    </location>
</feature>
<sequence length="660" mass="73425">MYDGSSIASDKLYVCCSRDCPIEYVAEVRVLLWLQSGQMTLFSKEFVAFETLERTVAGETASVGIIGTQTKKIYTGPPLVQYCYDDDAAEECDHELLTTLPSSSINCIALGNDEKSLAYSTTSIIKSVYVWASASSDCTAAIWDTRQHPANVQVRRLDRSANCVQFSPNDAFIAVGSDNLYMIDLRVRAMRTLSSTSQVTHVRFHPSEYLLATASDDRLVRFWDIDSEECVSQSDSSDGPIRSIAFHPEGCALFTLTDRRCGAISWEPFDVLGQQSVMNCDRALCLALDDQSAYVLSRSLTLKHFCVQTASFSVMEFKKYFYTQNFFILDFNSDNQNNQEAIKSNNFENEDSEIQIFMPSRTLQRTPPPPPFAIPPCEEKFVASAVVDKPSSRPVTLKTKRLPNSAAKSSIKHHPLNGRTSLSGNRPSKLQHPTSRHLPTVSSVPDARTAAPQHRKRIEKENKILHAKNESTDITDGDNAACVSEDSLLEEIVQGHSNVMIALEHRKTSFDILRQCWRSKGIENALSEAAKIGDPSLLVEFLSLINHSPSLWNLSLCCVILAHLDSLVSSKNEGYVEVALAALRTAISSFGTIIRENAQNVSHIGVDITAEERHEKCVKCVKQLTGMRVKAALITNQMNSRHAREFNVLMQIFDDTISPL</sequence>
<dbReference type="InterPro" id="IPR036322">
    <property type="entry name" value="WD40_repeat_dom_sf"/>
</dbReference>
<dbReference type="InterPro" id="IPR019775">
    <property type="entry name" value="WD40_repeat_CS"/>
</dbReference>
<dbReference type="PROSITE" id="PS50082">
    <property type="entry name" value="WD_REPEATS_2"/>
    <property type="match status" value="1"/>
</dbReference>
<evidence type="ECO:0000256" key="6">
    <source>
        <dbReference type="PROSITE-ProRule" id="PRU00221"/>
    </source>
</evidence>
<dbReference type="PROSITE" id="PS00678">
    <property type="entry name" value="WD_REPEATS_1"/>
    <property type="match status" value="1"/>
</dbReference>
<protein>
    <submittedName>
        <fullName evidence="10">WD_REPEATS_REGION domain-containing protein</fullName>
    </submittedName>
</protein>
<keyword evidence="5" id="KW-0206">Cytoskeleton</keyword>
<evidence type="ECO:0000256" key="7">
    <source>
        <dbReference type="SAM" id="MobiDB-lite"/>
    </source>
</evidence>
<dbReference type="PANTHER" id="PTHR19845">
    <property type="entry name" value="KATANIN P80 SUBUNIT"/>
    <property type="match status" value="1"/>
</dbReference>
<evidence type="ECO:0000256" key="4">
    <source>
        <dbReference type="ARBA" id="ARBA00022737"/>
    </source>
</evidence>
<dbReference type="Proteomes" id="UP000046393">
    <property type="component" value="Unplaced"/>
</dbReference>
<name>A0A0N5AHU8_9BILA</name>
<dbReference type="AlphaFoldDB" id="A0A0N5AHU8"/>
<dbReference type="PROSITE" id="PS50294">
    <property type="entry name" value="WD_REPEATS_REGION"/>
    <property type="match status" value="1"/>
</dbReference>
<evidence type="ECO:0000313" key="9">
    <source>
        <dbReference type="Proteomes" id="UP000046393"/>
    </source>
</evidence>
<keyword evidence="9" id="KW-1185">Reference proteome</keyword>
<dbReference type="SUPFAM" id="SSF50978">
    <property type="entry name" value="WD40 repeat-like"/>
    <property type="match status" value="1"/>
</dbReference>
<dbReference type="GO" id="GO:0007019">
    <property type="term" value="P:microtubule depolymerization"/>
    <property type="evidence" value="ECO:0007669"/>
    <property type="project" value="TreeGrafter"/>
</dbReference>
<dbReference type="InterPro" id="IPR001680">
    <property type="entry name" value="WD40_rpt"/>
</dbReference>
<dbReference type="InterPro" id="IPR015943">
    <property type="entry name" value="WD40/YVTN_repeat-like_dom_sf"/>
</dbReference>
<keyword evidence="3 6" id="KW-0853">WD repeat</keyword>
<dbReference type="STRING" id="451379.A0A0N5AHU8"/>
<proteinExistence type="predicted"/>
<comment type="subcellular location">
    <subcellularLocation>
        <location evidence="1">Cytoplasm</location>
        <location evidence="1">Cytoskeleton</location>
    </subcellularLocation>
</comment>
<accession>A0A0N5AHU8</accession>
<feature type="compositionally biased region" description="Polar residues" evidence="7">
    <location>
        <begin position="418"/>
        <end position="433"/>
    </location>
</feature>
<dbReference type="GO" id="GO:0008352">
    <property type="term" value="C:katanin complex"/>
    <property type="evidence" value="ECO:0007669"/>
    <property type="project" value="TreeGrafter"/>
</dbReference>
<keyword evidence="4" id="KW-0677">Repeat</keyword>
<keyword evidence="2" id="KW-0963">Cytoplasm</keyword>
<evidence type="ECO:0000256" key="5">
    <source>
        <dbReference type="ARBA" id="ARBA00023212"/>
    </source>
</evidence>
<dbReference type="PANTHER" id="PTHR19845:SF0">
    <property type="entry name" value="KATANIN P80 WD40 REPEAT-CONTAINING SUBUNIT B1"/>
    <property type="match status" value="1"/>
</dbReference>
<dbReference type="Pfam" id="PF00400">
    <property type="entry name" value="WD40"/>
    <property type="match status" value="2"/>
</dbReference>
<organism evidence="9 10">
    <name type="scientific">Syphacia muris</name>
    <dbReference type="NCBI Taxonomy" id="451379"/>
    <lineage>
        <taxon>Eukaryota</taxon>
        <taxon>Metazoa</taxon>
        <taxon>Ecdysozoa</taxon>
        <taxon>Nematoda</taxon>
        <taxon>Chromadorea</taxon>
        <taxon>Rhabditida</taxon>
        <taxon>Spirurina</taxon>
        <taxon>Oxyuridomorpha</taxon>
        <taxon>Oxyuroidea</taxon>
        <taxon>Oxyuridae</taxon>
        <taxon>Syphacia</taxon>
    </lineage>
</organism>
<evidence type="ECO:0000313" key="10">
    <source>
        <dbReference type="WBParaSite" id="SMUV_0000396301-mRNA-1"/>
    </source>
</evidence>
<evidence type="ECO:0000256" key="2">
    <source>
        <dbReference type="ARBA" id="ARBA00022490"/>
    </source>
</evidence>
<feature type="repeat" description="WD" evidence="6">
    <location>
        <begin position="192"/>
        <end position="233"/>
    </location>
</feature>